<dbReference type="PANTHER" id="PTHR24111:SF0">
    <property type="entry name" value="LEUCINE-RICH REPEAT-CONTAINING PROTEIN"/>
    <property type="match status" value="1"/>
</dbReference>
<sequence>MIRPLLNLQRQLKIEKFSDVFPNLNLKDTKFSQVKARIISRSKDALSLLKCIVASDMRYFSKKIIPLNLPEKFGFILHFDFTRLDDDIEEEEIRAISSKKIKEIINELPNSRVTFIDFSLLEFRGDEIGQLQVAMKKSAIKEIVIGRSLLKSRGFKQFIESLSSMDTLKSVTFTDGNIPCGKYQFNDPCFKQLERVVFWNLKSHCKNTELLDILKLSRRIKNVEMCNINCNINISSFLCLDRLSVLSLTGIKTMLPFELVDCIRTLPVTTLDLSDNNFDSEWLIYLSKALKECKVTTMSIGLNRRYCNTTQINNGLYCLFNRLHKSRIRDFTVSIYDIDERAFKLLGKRLYFLQSLSVATKEIRKTSFVALSKALRFKKNYLTTLSVQARSFQAGSLNQIINIFKSRNKIFLKSLSFDCMEGMPSQDIKPFFFNLGGLQLEELCVSGLQQQSFYDKFQIKPSLKHAFASLSLPISLKQIDFSGNRLCDEDIESLFTLIERLHVLDLSKNLLTDATAIRFSQILPSCMLRALDLECNQIHDLGATHLFDSMKTSNLSHLNLQGNFIFNEKLIAKVKFYSF</sequence>
<keyword evidence="3" id="KW-1185">Reference proteome</keyword>
<reference evidence="2 3" key="1">
    <citation type="journal article" date="2013" name="Curr. Biol.">
        <title>Shared signatures of parasitism and phylogenomics unite Cryptomycota and microsporidia.</title>
        <authorList>
            <person name="James T.Y."/>
            <person name="Pelin A."/>
            <person name="Bonen L."/>
            <person name="Ahrendt S."/>
            <person name="Sain D."/>
            <person name="Corradi N."/>
            <person name="Stajich J.E."/>
        </authorList>
    </citation>
    <scope>NUCLEOTIDE SEQUENCE [LARGE SCALE GENOMIC DNA]</scope>
    <source>
        <strain evidence="2 3">CSF55</strain>
    </source>
</reference>
<dbReference type="SUPFAM" id="SSF52047">
    <property type="entry name" value="RNI-like"/>
    <property type="match status" value="2"/>
</dbReference>
<dbReference type="EMBL" id="KE561200">
    <property type="protein sequence ID" value="EPZ31961.1"/>
    <property type="molecule type" value="Genomic_DNA"/>
</dbReference>
<proteinExistence type="predicted"/>
<dbReference type="InterPro" id="IPR001611">
    <property type="entry name" value="Leu-rich_rpt"/>
</dbReference>
<keyword evidence="1" id="KW-0677">Repeat</keyword>
<evidence type="ECO:0000313" key="3">
    <source>
        <dbReference type="Proteomes" id="UP000030755"/>
    </source>
</evidence>
<evidence type="ECO:0000313" key="2">
    <source>
        <dbReference type="EMBL" id="EPZ31961.1"/>
    </source>
</evidence>
<name>A0A075APF3_ROZAC</name>
<dbReference type="InterPro" id="IPR032675">
    <property type="entry name" value="LRR_dom_sf"/>
</dbReference>
<protein>
    <recommendedName>
        <fullName evidence="4">RNI-like protein</fullName>
    </recommendedName>
</protein>
<dbReference type="OrthoDB" id="333024at2759"/>
<dbReference type="Pfam" id="PF13516">
    <property type="entry name" value="LRR_6"/>
    <property type="match status" value="1"/>
</dbReference>
<dbReference type="AlphaFoldDB" id="A0A075APF3"/>
<accession>A0A075APF3</accession>
<organism evidence="2 3">
    <name type="scientific">Rozella allomycis (strain CSF55)</name>
    <dbReference type="NCBI Taxonomy" id="988480"/>
    <lineage>
        <taxon>Eukaryota</taxon>
        <taxon>Fungi</taxon>
        <taxon>Fungi incertae sedis</taxon>
        <taxon>Cryptomycota</taxon>
        <taxon>Cryptomycota incertae sedis</taxon>
        <taxon>Rozella</taxon>
    </lineage>
</organism>
<dbReference type="PANTHER" id="PTHR24111">
    <property type="entry name" value="LEUCINE-RICH REPEAT-CONTAINING PROTEIN 34"/>
    <property type="match status" value="1"/>
</dbReference>
<dbReference type="Proteomes" id="UP000030755">
    <property type="component" value="Unassembled WGS sequence"/>
</dbReference>
<evidence type="ECO:0008006" key="4">
    <source>
        <dbReference type="Google" id="ProtNLM"/>
    </source>
</evidence>
<gene>
    <name evidence="2" type="ORF">O9G_001971</name>
</gene>
<dbReference type="InterPro" id="IPR052201">
    <property type="entry name" value="LRR-containing_regulator"/>
</dbReference>
<dbReference type="HOGENOM" id="CLU_471038_0_0_1"/>
<evidence type="ECO:0000256" key="1">
    <source>
        <dbReference type="ARBA" id="ARBA00022737"/>
    </source>
</evidence>
<dbReference type="Gene3D" id="3.80.10.10">
    <property type="entry name" value="Ribonuclease Inhibitor"/>
    <property type="match status" value="2"/>
</dbReference>